<dbReference type="Pfam" id="PF13692">
    <property type="entry name" value="Glyco_trans_1_4"/>
    <property type="match status" value="1"/>
</dbReference>
<comment type="caution">
    <text evidence="1">The sequence shown here is derived from an EMBL/GenBank/DDBJ whole genome shotgun (WGS) entry which is preliminary data.</text>
</comment>
<dbReference type="AlphaFoldDB" id="A0A2S8SWS9"/>
<dbReference type="RefSeq" id="WP_105482541.1">
    <property type="nucleotide sequence ID" value="NZ_NIGF01000002.1"/>
</dbReference>
<dbReference type="CDD" id="cd03801">
    <property type="entry name" value="GT4_PimA-like"/>
    <property type="match status" value="1"/>
</dbReference>
<organism evidence="1 2">
    <name type="scientific">Abditibacterium utsteinense</name>
    <dbReference type="NCBI Taxonomy" id="1960156"/>
    <lineage>
        <taxon>Bacteria</taxon>
        <taxon>Pseudomonadati</taxon>
        <taxon>Abditibacteriota</taxon>
        <taxon>Abditibacteriia</taxon>
        <taxon>Abditibacteriales</taxon>
        <taxon>Abditibacteriaceae</taxon>
        <taxon>Abditibacterium</taxon>
    </lineage>
</organism>
<dbReference type="PANTHER" id="PTHR12526:SF638">
    <property type="entry name" value="SPORE COAT PROTEIN SA"/>
    <property type="match status" value="1"/>
</dbReference>
<dbReference type="GO" id="GO:0016757">
    <property type="term" value="F:glycosyltransferase activity"/>
    <property type="evidence" value="ECO:0007669"/>
    <property type="project" value="TreeGrafter"/>
</dbReference>
<dbReference type="InParanoid" id="A0A2S8SWS9"/>
<evidence type="ECO:0000313" key="1">
    <source>
        <dbReference type="EMBL" id="PQV65209.1"/>
    </source>
</evidence>
<accession>A0A2S8SWS9</accession>
<dbReference type="PANTHER" id="PTHR12526">
    <property type="entry name" value="GLYCOSYLTRANSFERASE"/>
    <property type="match status" value="1"/>
</dbReference>
<dbReference type="SUPFAM" id="SSF53756">
    <property type="entry name" value="UDP-Glycosyltransferase/glycogen phosphorylase"/>
    <property type="match status" value="1"/>
</dbReference>
<dbReference type="Proteomes" id="UP000237684">
    <property type="component" value="Unassembled WGS sequence"/>
</dbReference>
<proteinExistence type="predicted"/>
<dbReference type="EMBL" id="NIGF01000002">
    <property type="protein sequence ID" value="PQV65209.1"/>
    <property type="molecule type" value="Genomic_DNA"/>
</dbReference>
<keyword evidence="2" id="KW-1185">Reference proteome</keyword>
<sequence>MVKIALVAAALPPQLNGIGDYTANLARELAKSHQVSILTATNTPFDPILGLEIHPIFRIGDAKSFRAIDAWTRREKPDWIVLQYQCFSYGKWGFNLELPRAMARVARHAKNESGTRFALMMHEPFVRATTPKNAVMSLWQRWQLWSLGQNARANFFSIEAWQNEFSPWFPRRANVHLPVMSNIPALFAARDAARRELGLENRDFVLGIFGTAHDSRLLERALDAARAVSEAGWQPVVLYIGPHGAAMRAALPGLQILAPGALPAPEISRHFAAMDIYLATFVDGVSTRRGSLMAALQHGVPVVGTAGNLTDTLWHRENGRSIALAPVADAQRFAALVADLVSNPEKRQKMGSAGRALYEREFSVEVTARHLMETLDSIAQI</sequence>
<gene>
    <name evidence="1" type="ORF">B1R32_102218</name>
</gene>
<keyword evidence="1" id="KW-0808">Transferase</keyword>
<protein>
    <submittedName>
        <fullName evidence="1">Glycosyltransferase involved in cell wall bisynthesis</fullName>
    </submittedName>
</protein>
<dbReference type="OrthoDB" id="9765330at2"/>
<name>A0A2S8SWS9_9BACT</name>
<dbReference type="Gene3D" id="3.40.50.2000">
    <property type="entry name" value="Glycogen Phosphorylase B"/>
    <property type="match status" value="2"/>
</dbReference>
<evidence type="ECO:0000313" key="2">
    <source>
        <dbReference type="Proteomes" id="UP000237684"/>
    </source>
</evidence>
<reference evidence="1 2" key="1">
    <citation type="journal article" date="2018" name="Syst. Appl. Microbiol.">
        <title>Abditibacterium utsteinense sp. nov., the first cultivated member of candidate phylum FBP, isolated from ice-free Antarctic soil samples.</title>
        <authorList>
            <person name="Tahon G."/>
            <person name="Tytgat B."/>
            <person name="Lebbe L."/>
            <person name="Carlier A."/>
            <person name="Willems A."/>
        </authorList>
    </citation>
    <scope>NUCLEOTIDE SEQUENCE [LARGE SCALE GENOMIC DNA]</scope>
    <source>
        <strain evidence="1 2">LMG 29911</strain>
    </source>
</reference>